<reference evidence="3" key="1">
    <citation type="submission" date="2023-06" db="EMBL/GenBank/DDBJ databases">
        <authorList>
            <consortium name="Lawrence Berkeley National Laboratory"/>
            <person name="Ahrendt S."/>
            <person name="Sahu N."/>
            <person name="Indic B."/>
            <person name="Wong-Bajracharya J."/>
            <person name="Merenyi Z."/>
            <person name="Ke H.-M."/>
            <person name="Monk M."/>
            <person name="Kocsube S."/>
            <person name="Drula E."/>
            <person name="Lipzen A."/>
            <person name="Balint B."/>
            <person name="Henrissat B."/>
            <person name="Andreopoulos B."/>
            <person name="Martin F.M."/>
            <person name="Harder C.B."/>
            <person name="Rigling D."/>
            <person name="Ford K.L."/>
            <person name="Foster G.D."/>
            <person name="Pangilinan J."/>
            <person name="Papanicolaou A."/>
            <person name="Barry K."/>
            <person name="LaButti K."/>
            <person name="Viragh M."/>
            <person name="Koriabine M."/>
            <person name="Yan M."/>
            <person name="Riley R."/>
            <person name="Champramary S."/>
            <person name="Plett K.L."/>
            <person name="Tsai I.J."/>
            <person name="Slot J."/>
            <person name="Sipos G."/>
            <person name="Plett J."/>
            <person name="Nagy L.G."/>
            <person name="Grigoriev I.V."/>
        </authorList>
    </citation>
    <scope>NUCLEOTIDE SEQUENCE</scope>
    <source>
        <strain evidence="3">FPL87.14</strain>
    </source>
</reference>
<evidence type="ECO:0000313" key="4">
    <source>
        <dbReference type="Proteomes" id="UP001175226"/>
    </source>
</evidence>
<dbReference type="PANTHER" id="PTHR40465">
    <property type="entry name" value="CHROMOSOME 1, WHOLE GENOME SHOTGUN SEQUENCE"/>
    <property type="match status" value="1"/>
</dbReference>
<evidence type="ECO:0000313" key="3">
    <source>
        <dbReference type="EMBL" id="KAK0431989.1"/>
    </source>
</evidence>
<sequence>MEVVEMELVEEKGPAFLTKQDRITSSHGYSGNQPSDSPFLATAATRLKQIHGRPMGVSGSRCIDNSSVFIRGARMKIPDQNSGPGTGSGILYVPWHLLRTSSMQPYFAPKFSRVYDNCQLEIEMGVRPQRQAVDFSSSCAHAIILPQIETASFGDPDKHSLSISAFELMKSRRSPSVLPMSSDAPVPIADTPSLGMTMGTVFFGLMITAMLHGISVPQLVIYYRRYSKDPRLFRYSIGLFWFLDTVQLGLSINALYFYLVNSHGNYQALLQFNWSIRSQYTISMAVIVGVQALYAVRIWKFGRHFHVVLPWCAFLSVAASLATGIYAVYSDYGPHNLLSLPSIRVPIDTVYATTAATDLIIAGITCFYLHKGREMTRMSSTIKIVVALMRLVIMSGLVTSVCSLLVLVSDIVWPNSLLFVAFEMALPNLYINSLLAMLNSRKISSKLAVKLGQPVSAPDSGTVLEFSPNESGDTAV</sequence>
<dbReference type="EMBL" id="JAUEPT010000103">
    <property type="protein sequence ID" value="KAK0431989.1"/>
    <property type="molecule type" value="Genomic_DNA"/>
</dbReference>
<feature type="transmembrane region" description="Helical" evidence="1">
    <location>
        <begin position="279"/>
        <end position="296"/>
    </location>
</feature>
<name>A0AA39MFM4_9AGAR</name>
<feature type="transmembrane region" description="Helical" evidence="1">
    <location>
        <begin position="419"/>
        <end position="438"/>
    </location>
</feature>
<organism evidence="3 4">
    <name type="scientific">Armillaria borealis</name>
    <dbReference type="NCBI Taxonomy" id="47425"/>
    <lineage>
        <taxon>Eukaryota</taxon>
        <taxon>Fungi</taxon>
        <taxon>Dikarya</taxon>
        <taxon>Basidiomycota</taxon>
        <taxon>Agaricomycotina</taxon>
        <taxon>Agaricomycetes</taxon>
        <taxon>Agaricomycetidae</taxon>
        <taxon>Agaricales</taxon>
        <taxon>Marasmiineae</taxon>
        <taxon>Physalacriaceae</taxon>
        <taxon>Armillaria</taxon>
    </lineage>
</organism>
<dbReference type="InterPro" id="IPR045339">
    <property type="entry name" value="DUF6534"/>
</dbReference>
<feature type="domain" description="DUF6534" evidence="2">
    <location>
        <begin position="354"/>
        <end position="442"/>
    </location>
</feature>
<keyword evidence="1" id="KW-0472">Membrane</keyword>
<keyword evidence="1" id="KW-1133">Transmembrane helix</keyword>
<protein>
    <recommendedName>
        <fullName evidence="2">DUF6534 domain-containing protein</fullName>
    </recommendedName>
</protein>
<dbReference type="PANTHER" id="PTHR40465:SF1">
    <property type="entry name" value="DUF6534 DOMAIN-CONTAINING PROTEIN"/>
    <property type="match status" value="1"/>
</dbReference>
<feature type="transmembrane region" description="Helical" evidence="1">
    <location>
        <begin position="391"/>
        <end position="413"/>
    </location>
</feature>
<keyword evidence="1" id="KW-0812">Transmembrane</keyword>
<evidence type="ECO:0000259" key="2">
    <source>
        <dbReference type="Pfam" id="PF20152"/>
    </source>
</evidence>
<dbReference type="Proteomes" id="UP001175226">
    <property type="component" value="Unassembled WGS sequence"/>
</dbReference>
<evidence type="ECO:0000256" key="1">
    <source>
        <dbReference type="SAM" id="Phobius"/>
    </source>
</evidence>
<feature type="transmembrane region" description="Helical" evidence="1">
    <location>
        <begin position="308"/>
        <end position="329"/>
    </location>
</feature>
<feature type="transmembrane region" description="Helical" evidence="1">
    <location>
        <begin position="349"/>
        <end position="370"/>
    </location>
</feature>
<keyword evidence="4" id="KW-1185">Reference proteome</keyword>
<comment type="caution">
    <text evidence="3">The sequence shown here is derived from an EMBL/GenBank/DDBJ whole genome shotgun (WGS) entry which is preliminary data.</text>
</comment>
<dbReference type="AlphaFoldDB" id="A0AA39MFM4"/>
<accession>A0AA39MFM4</accession>
<proteinExistence type="predicted"/>
<feature type="transmembrane region" description="Helical" evidence="1">
    <location>
        <begin position="235"/>
        <end position="259"/>
    </location>
</feature>
<gene>
    <name evidence="3" type="ORF">EV421DRAFT_2024248</name>
</gene>
<dbReference type="Pfam" id="PF20152">
    <property type="entry name" value="DUF6534"/>
    <property type="match status" value="1"/>
</dbReference>
<feature type="transmembrane region" description="Helical" evidence="1">
    <location>
        <begin position="201"/>
        <end position="223"/>
    </location>
</feature>